<feature type="transmembrane region" description="Helical" evidence="1">
    <location>
        <begin position="160"/>
        <end position="180"/>
    </location>
</feature>
<feature type="transmembrane region" description="Helical" evidence="1">
    <location>
        <begin position="186"/>
        <end position="206"/>
    </location>
</feature>
<dbReference type="AlphaFoldDB" id="A0A7Y3W415"/>
<sequence length="215" mass="23157">MTTEQAHADAALQAREDLAFMRGIVSDGRPFARNTGGVYFWSGIIYGTQCLINLVDLMAGQVLPPIVLLLNGIVPTVLFVGVLVYALSKRKPETGPKGPVARAIEMAFQGTGLANLALVVVFGVAAFQRQDMSIWFFYPVTVLALQGAVWYGAGRLRRRSWMLVVAAGWLLASIVCGLNVENLTAYLGALCVTLYGLMAVPGYVLMQISKDGVTD</sequence>
<organism evidence="2 3">
    <name type="scientific">Parvularcula mediterranea</name>
    <dbReference type="NCBI Taxonomy" id="2732508"/>
    <lineage>
        <taxon>Bacteria</taxon>
        <taxon>Pseudomonadati</taxon>
        <taxon>Pseudomonadota</taxon>
        <taxon>Alphaproteobacteria</taxon>
        <taxon>Parvularculales</taxon>
        <taxon>Parvularculaceae</taxon>
        <taxon>Parvularcula</taxon>
    </lineage>
</organism>
<evidence type="ECO:0000256" key="1">
    <source>
        <dbReference type="SAM" id="Phobius"/>
    </source>
</evidence>
<proteinExistence type="predicted"/>
<gene>
    <name evidence="2" type="ORF">HK107_01625</name>
</gene>
<keyword evidence="1" id="KW-0472">Membrane</keyword>
<accession>A0A7Y3W415</accession>
<feature type="transmembrane region" description="Helical" evidence="1">
    <location>
        <begin position="66"/>
        <end position="87"/>
    </location>
</feature>
<keyword evidence="3" id="KW-1185">Reference proteome</keyword>
<feature type="transmembrane region" description="Helical" evidence="1">
    <location>
        <begin position="38"/>
        <end position="60"/>
    </location>
</feature>
<name>A0A7Y3W415_9PROT</name>
<protein>
    <submittedName>
        <fullName evidence="2">Uncharacterized protein</fullName>
    </submittedName>
</protein>
<dbReference type="Proteomes" id="UP000536835">
    <property type="component" value="Unassembled WGS sequence"/>
</dbReference>
<evidence type="ECO:0000313" key="3">
    <source>
        <dbReference type="Proteomes" id="UP000536835"/>
    </source>
</evidence>
<keyword evidence="1" id="KW-1133">Transmembrane helix</keyword>
<feature type="transmembrane region" description="Helical" evidence="1">
    <location>
        <begin position="107"/>
        <end position="127"/>
    </location>
</feature>
<reference evidence="2 3" key="1">
    <citation type="submission" date="2020-05" db="EMBL/GenBank/DDBJ databases">
        <title>Parvularcula mediterraneae sp. nov., isolated from polypropylene straw from shallow seawater of the seashore of Laganas in Zakynthos island, Greece.</title>
        <authorList>
            <person name="Szabo I."/>
            <person name="Al-Omari J."/>
            <person name="Rado J."/>
            <person name="Szerdahelyi G.S."/>
        </authorList>
    </citation>
    <scope>NUCLEOTIDE SEQUENCE [LARGE SCALE GENOMIC DNA]</scope>
    <source>
        <strain evidence="2 3">ZS-1/3</strain>
    </source>
</reference>
<comment type="caution">
    <text evidence="2">The sequence shown here is derived from an EMBL/GenBank/DDBJ whole genome shotgun (WGS) entry which is preliminary data.</text>
</comment>
<dbReference type="RefSeq" id="WP_173196159.1">
    <property type="nucleotide sequence ID" value="NZ_JABFCX010000002.1"/>
</dbReference>
<dbReference type="EMBL" id="JABFCX010000002">
    <property type="protein sequence ID" value="NNU15023.1"/>
    <property type="molecule type" value="Genomic_DNA"/>
</dbReference>
<keyword evidence="1" id="KW-0812">Transmembrane</keyword>
<evidence type="ECO:0000313" key="2">
    <source>
        <dbReference type="EMBL" id="NNU15023.1"/>
    </source>
</evidence>
<feature type="transmembrane region" description="Helical" evidence="1">
    <location>
        <begin position="133"/>
        <end position="153"/>
    </location>
</feature>